<dbReference type="OrthoDB" id="3242798at2"/>
<keyword evidence="5" id="KW-0479">Metal-binding</keyword>
<dbReference type="InterPro" id="IPR037171">
    <property type="entry name" value="NagB/RpiA_transferase-like"/>
</dbReference>
<feature type="binding site" evidence="4">
    <location>
        <begin position="6"/>
        <end position="10"/>
    </location>
    <ligand>
        <name>ATP</name>
        <dbReference type="ChEBI" id="CHEBI:30616"/>
    </ligand>
</feature>
<evidence type="ECO:0000256" key="1">
    <source>
        <dbReference type="ARBA" id="ARBA00010638"/>
    </source>
</evidence>
<dbReference type="RefSeq" id="WP_101395914.1">
    <property type="nucleotide sequence ID" value="NZ_PJNE01000001.1"/>
</dbReference>
<dbReference type="Pfam" id="PF01812">
    <property type="entry name" value="5-FTHF_cyc-lig"/>
    <property type="match status" value="1"/>
</dbReference>
<dbReference type="InterPro" id="IPR002698">
    <property type="entry name" value="FTHF_cligase"/>
</dbReference>
<reference evidence="6 7" key="1">
    <citation type="submission" date="2017-12" db="EMBL/GenBank/DDBJ databases">
        <title>Sequencing the genomes of 1000 Actinobacteria strains.</title>
        <authorList>
            <person name="Klenk H.-P."/>
        </authorList>
    </citation>
    <scope>NUCLEOTIDE SEQUENCE [LARGE SCALE GENOMIC DNA]</scope>
    <source>
        <strain evidence="6 7">DSM 12806</strain>
    </source>
</reference>
<evidence type="ECO:0000256" key="5">
    <source>
        <dbReference type="RuleBase" id="RU361279"/>
    </source>
</evidence>
<name>A0A2N3YL33_9MICO</name>
<feature type="binding site" evidence="4">
    <location>
        <position position="56"/>
    </location>
    <ligand>
        <name>substrate</name>
    </ligand>
</feature>
<comment type="caution">
    <text evidence="6">The sequence shown here is derived from an EMBL/GenBank/DDBJ whole genome shotgun (WGS) entry which is preliminary data.</text>
</comment>
<evidence type="ECO:0000313" key="6">
    <source>
        <dbReference type="EMBL" id="PKW27498.1"/>
    </source>
</evidence>
<feature type="binding site" evidence="4">
    <location>
        <begin position="128"/>
        <end position="136"/>
    </location>
    <ligand>
        <name>ATP</name>
        <dbReference type="ChEBI" id="CHEBI:30616"/>
    </ligand>
</feature>
<feature type="binding site" evidence="4">
    <location>
        <position position="61"/>
    </location>
    <ligand>
        <name>substrate</name>
    </ligand>
</feature>
<dbReference type="Proteomes" id="UP000233781">
    <property type="component" value="Unassembled WGS sequence"/>
</dbReference>
<dbReference type="GO" id="GO:0009396">
    <property type="term" value="P:folic acid-containing compound biosynthetic process"/>
    <property type="evidence" value="ECO:0007669"/>
    <property type="project" value="TreeGrafter"/>
</dbReference>
<accession>A0A2N3YL33</accession>
<dbReference type="SUPFAM" id="SSF100950">
    <property type="entry name" value="NagB/RpiA/CoA transferase-like"/>
    <property type="match status" value="1"/>
</dbReference>
<keyword evidence="2 4" id="KW-0547">Nucleotide-binding</keyword>
<dbReference type="GO" id="GO:0035999">
    <property type="term" value="P:tetrahydrofolate interconversion"/>
    <property type="evidence" value="ECO:0007669"/>
    <property type="project" value="TreeGrafter"/>
</dbReference>
<comment type="similarity">
    <text evidence="1 5">Belongs to the 5-formyltetrahydrofolate cyclo-ligase family.</text>
</comment>
<dbReference type="GO" id="GO:0030272">
    <property type="term" value="F:5-formyltetrahydrofolate cyclo-ligase activity"/>
    <property type="evidence" value="ECO:0007669"/>
    <property type="project" value="UniProtKB-EC"/>
</dbReference>
<sequence>MATSEKSEVRRRLRARRREIAAERDGAADGAALVAEVGVLVRRLGLAAGATVLSYESVAGEPPTQALNAWLLGEGYRVLVPDTLPDLDLGWHELAPGDGTVRGLGLEAVGDADLVLAPGLAVDGRGTRLGQGGGCYDRALPRRRAGVPVLVLLHPGEREADDVLPREAHDVPVDGVVTADGIHWPDPA</sequence>
<dbReference type="EMBL" id="PJNE01000001">
    <property type="protein sequence ID" value="PKW27498.1"/>
    <property type="molecule type" value="Genomic_DNA"/>
</dbReference>
<evidence type="ECO:0000256" key="2">
    <source>
        <dbReference type="ARBA" id="ARBA00022741"/>
    </source>
</evidence>
<dbReference type="GO" id="GO:0005524">
    <property type="term" value="F:ATP binding"/>
    <property type="evidence" value="ECO:0007669"/>
    <property type="project" value="UniProtKB-KW"/>
</dbReference>
<evidence type="ECO:0000256" key="4">
    <source>
        <dbReference type="PIRSR" id="PIRSR006806-1"/>
    </source>
</evidence>
<keyword evidence="6" id="KW-0436">Ligase</keyword>
<comment type="catalytic activity">
    <reaction evidence="5">
        <text>(6S)-5-formyl-5,6,7,8-tetrahydrofolate + ATP = (6R)-5,10-methenyltetrahydrofolate + ADP + phosphate</text>
        <dbReference type="Rhea" id="RHEA:10488"/>
        <dbReference type="ChEBI" id="CHEBI:30616"/>
        <dbReference type="ChEBI" id="CHEBI:43474"/>
        <dbReference type="ChEBI" id="CHEBI:57455"/>
        <dbReference type="ChEBI" id="CHEBI:57457"/>
        <dbReference type="ChEBI" id="CHEBI:456216"/>
        <dbReference type="EC" id="6.3.3.2"/>
    </reaction>
</comment>
<dbReference type="AlphaFoldDB" id="A0A2N3YL33"/>
<dbReference type="Gene3D" id="3.40.50.10420">
    <property type="entry name" value="NagB/RpiA/CoA transferase-like"/>
    <property type="match status" value="1"/>
</dbReference>
<dbReference type="EC" id="6.3.3.2" evidence="5"/>
<organism evidence="6 7">
    <name type="scientific">Phycicoccus duodecadis</name>
    <dbReference type="NCBI Taxonomy" id="173053"/>
    <lineage>
        <taxon>Bacteria</taxon>
        <taxon>Bacillati</taxon>
        <taxon>Actinomycetota</taxon>
        <taxon>Actinomycetes</taxon>
        <taxon>Micrococcales</taxon>
        <taxon>Intrasporangiaceae</taxon>
        <taxon>Phycicoccus</taxon>
    </lineage>
</organism>
<dbReference type="PANTHER" id="PTHR23407:SF1">
    <property type="entry name" value="5-FORMYLTETRAHYDROFOLATE CYCLO-LIGASE"/>
    <property type="match status" value="1"/>
</dbReference>
<evidence type="ECO:0000313" key="7">
    <source>
        <dbReference type="Proteomes" id="UP000233781"/>
    </source>
</evidence>
<dbReference type="NCBIfam" id="TIGR02727">
    <property type="entry name" value="MTHFS_bact"/>
    <property type="match status" value="1"/>
</dbReference>
<protein>
    <recommendedName>
        <fullName evidence="5">5-formyltetrahydrofolate cyclo-ligase</fullName>
        <ecNumber evidence="5">6.3.3.2</ecNumber>
    </recommendedName>
</protein>
<keyword evidence="7" id="KW-1185">Reference proteome</keyword>
<dbReference type="PIRSF" id="PIRSF006806">
    <property type="entry name" value="FTHF_cligase"/>
    <property type="match status" value="1"/>
</dbReference>
<dbReference type="InterPro" id="IPR024185">
    <property type="entry name" value="FTHF_cligase-like_sf"/>
</dbReference>
<evidence type="ECO:0000256" key="3">
    <source>
        <dbReference type="ARBA" id="ARBA00022840"/>
    </source>
</evidence>
<proteinExistence type="inferred from homology"/>
<keyword evidence="3 4" id="KW-0067">ATP-binding</keyword>
<dbReference type="GO" id="GO:0046872">
    <property type="term" value="F:metal ion binding"/>
    <property type="evidence" value="ECO:0007669"/>
    <property type="project" value="UniProtKB-KW"/>
</dbReference>
<dbReference type="PANTHER" id="PTHR23407">
    <property type="entry name" value="ATPASE INHIBITOR/5-FORMYLTETRAHYDROFOLATE CYCLO-LIGASE"/>
    <property type="match status" value="1"/>
</dbReference>
<comment type="cofactor">
    <cofactor evidence="5">
        <name>Mg(2+)</name>
        <dbReference type="ChEBI" id="CHEBI:18420"/>
    </cofactor>
</comment>
<keyword evidence="5" id="KW-0460">Magnesium</keyword>
<gene>
    <name evidence="6" type="ORF">ATL31_2343</name>
</gene>